<dbReference type="SUPFAM" id="SSF56672">
    <property type="entry name" value="DNA/RNA polymerases"/>
    <property type="match status" value="1"/>
</dbReference>
<dbReference type="PANTHER" id="PTHR24559:SF444">
    <property type="entry name" value="REVERSE TRANSCRIPTASE DOMAIN-CONTAINING PROTEIN"/>
    <property type="match status" value="1"/>
</dbReference>
<proteinExistence type="predicted"/>
<name>A0A4Y2JDA9_ARAVE</name>
<dbReference type="InterPro" id="IPR043502">
    <property type="entry name" value="DNA/RNA_pol_sf"/>
</dbReference>
<keyword evidence="2" id="KW-1185">Reference proteome</keyword>
<dbReference type="Proteomes" id="UP000499080">
    <property type="component" value="Unassembled WGS sequence"/>
</dbReference>
<gene>
    <name evidence="1" type="ORF">AVEN_236754_1</name>
</gene>
<dbReference type="OrthoDB" id="112267at2759"/>
<organism evidence="1 2">
    <name type="scientific">Araneus ventricosus</name>
    <name type="common">Orbweaver spider</name>
    <name type="synonym">Epeira ventricosa</name>
    <dbReference type="NCBI Taxonomy" id="182803"/>
    <lineage>
        <taxon>Eukaryota</taxon>
        <taxon>Metazoa</taxon>
        <taxon>Ecdysozoa</taxon>
        <taxon>Arthropoda</taxon>
        <taxon>Chelicerata</taxon>
        <taxon>Arachnida</taxon>
        <taxon>Araneae</taxon>
        <taxon>Araneomorphae</taxon>
        <taxon>Entelegynae</taxon>
        <taxon>Araneoidea</taxon>
        <taxon>Araneidae</taxon>
        <taxon>Araneus</taxon>
    </lineage>
</organism>
<accession>A0A4Y2JDA9</accession>
<dbReference type="AlphaFoldDB" id="A0A4Y2JDA9"/>
<dbReference type="Gene3D" id="3.10.10.10">
    <property type="entry name" value="HIV Type 1 Reverse Transcriptase, subunit A, domain 1"/>
    <property type="match status" value="1"/>
</dbReference>
<comment type="caution">
    <text evidence="1">The sequence shown here is derived from an EMBL/GenBank/DDBJ whole genome shotgun (WGS) entry which is preliminary data.</text>
</comment>
<dbReference type="PANTHER" id="PTHR24559">
    <property type="entry name" value="TRANSPOSON TY3-I GAG-POL POLYPROTEIN"/>
    <property type="match status" value="1"/>
</dbReference>
<reference evidence="1 2" key="1">
    <citation type="journal article" date="2019" name="Sci. Rep.">
        <title>Orb-weaving spider Araneus ventricosus genome elucidates the spidroin gene catalogue.</title>
        <authorList>
            <person name="Kono N."/>
            <person name="Nakamura H."/>
            <person name="Ohtoshi R."/>
            <person name="Moran D.A.P."/>
            <person name="Shinohara A."/>
            <person name="Yoshida Y."/>
            <person name="Fujiwara M."/>
            <person name="Mori M."/>
            <person name="Tomita M."/>
            <person name="Arakawa K."/>
        </authorList>
    </citation>
    <scope>NUCLEOTIDE SEQUENCE [LARGE SCALE GENOMIC DNA]</scope>
</reference>
<dbReference type="Gene3D" id="3.30.70.270">
    <property type="match status" value="1"/>
</dbReference>
<evidence type="ECO:0008006" key="3">
    <source>
        <dbReference type="Google" id="ProtNLM"/>
    </source>
</evidence>
<dbReference type="EMBL" id="BGPR01003367">
    <property type="protein sequence ID" value="GBM87232.1"/>
    <property type="molecule type" value="Genomic_DNA"/>
</dbReference>
<sequence length="167" mass="19918">MKWLKEYDRMVKFNKWDDRMCLVNVYFLLEGTAKQWYINQEDALTSWEAFKIRLSEFFGDRQNQLSNITKKDVYCLLRIDDTLDCLKGAKFFYLMGICSDYWQIEVDEVDPEKMALITPEDLYEFKVIPFGLCIISATFQRMMDNLLCYLTLKDPVLPLSNITNFDF</sequence>
<protein>
    <recommendedName>
        <fullName evidence="3">Retrotransposon gag domain-containing protein</fullName>
    </recommendedName>
</protein>
<evidence type="ECO:0000313" key="2">
    <source>
        <dbReference type="Proteomes" id="UP000499080"/>
    </source>
</evidence>
<dbReference type="GO" id="GO:0071897">
    <property type="term" value="P:DNA biosynthetic process"/>
    <property type="evidence" value="ECO:0007669"/>
    <property type="project" value="UniProtKB-ARBA"/>
</dbReference>
<dbReference type="InterPro" id="IPR053134">
    <property type="entry name" value="RNA-dir_DNA_polymerase"/>
</dbReference>
<dbReference type="InterPro" id="IPR043128">
    <property type="entry name" value="Rev_trsase/Diguanyl_cyclase"/>
</dbReference>
<evidence type="ECO:0000313" key="1">
    <source>
        <dbReference type="EMBL" id="GBM87232.1"/>
    </source>
</evidence>